<keyword evidence="7" id="KW-0436">Ligase</keyword>
<feature type="transmembrane region" description="Helical" evidence="5">
    <location>
        <begin position="436"/>
        <end position="454"/>
    </location>
</feature>
<name>A0A8F9TYJ3_9BACT</name>
<organism evidence="7 8">
    <name type="scientific">Horticoccus luteus</name>
    <dbReference type="NCBI Taxonomy" id="2862869"/>
    <lineage>
        <taxon>Bacteria</taxon>
        <taxon>Pseudomonadati</taxon>
        <taxon>Verrucomicrobiota</taxon>
        <taxon>Opitutia</taxon>
        <taxon>Opitutales</taxon>
        <taxon>Opitutaceae</taxon>
        <taxon>Horticoccus</taxon>
    </lineage>
</organism>
<feature type="transmembrane region" description="Helical" evidence="5">
    <location>
        <begin position="9"/>
        <end position="31"/>
    </location>
</feature>
<feature type="transmembrane region" description="Helical" evidence="5">
    <location>
        <begin position="460"/>
        <end position="478"/>
    </location>
</feature>
<keyword evidence="2 5" id="KW-0812">Transmembrane</keyword>
<dbReference type="Pfam" id="PF04932">
    <property type="entry name" value="Wzy_C"/>
    <property type="match status" value="1"/>
</dbReference>
<proteinExistence type="predicted"/>
<evidence type="ECO:0000256" key="5">
    <source>
        <dbReference type="SAM" id="Phobius"/>
    </source>
</evidence>
<feature type="transmembrane region" description="Helical" evidence="5">
    <location>
        <begin position="405"/>
        <end position="429"/>
    </location>
</feature>
<comment type="subcellular location">
    <subcellularLocation>
        <location evidence="1">Membrane</location>
        <topology evidence="1">Multi-pass membrane protein</topology>
    </subcellularLocation>
</comment>
<sequence>MLSSSVTVGVLRTATGVVLLVALIVGPLNFASTRPEGFHLLIGLCALAGALWIAARVASQSIFPPSKWVWAAVCTCVGVACFWSLQPPAPLPEFTTHHLARVFARWPRSMVPRDPASLILWAISALGALLATWDLARAPKWRLAFVVAMVGTGVVAATVGLLQNATHAHGIYWEQGPRFPGMFFGPFYHHTSAGAYLNSVWPLAAVLALSGFRDGTSKTRWIGALGGIATVLLLVAHAGHISRFPQVIAVLVLIALIAWLRPWNLLPPSHGVRVAFIAAVVAIAGSVALFGAGKVRTIQDRWSQLQLTHLLGRGAATPSAPAADWPRLMRGDLFVPSQHANYVLGDRGAAYATAWRAMEARPWLGWGPGGWTAAAAAESQDPFIRTFFLYLQFTHNDYLQTVVEWGLVGAAGWAFLVFGGIAHAAVRLLPYPAHDLFGAGAIAALLALLAQSVVDFPLQVPAIQLNAVVLIALAWSAAGPADRLPISTCP</sequence>
<dbReference type="PANTHER" id="PTHR37422">
    <property type="entry name" value="TEICHURONIC ACID BIOSYNTHESIS PROTEIN TUAE"/>
    <property type="match status" value="1"/>
</dbReference>
<dbReference type="Proteomes" id="UP000825051">
    <property type="component" value="Chromosome"/>
</dbReference>
<dbReference type="EMBL" id="CP080507">
    <property type="protein sequence ID" value="QYM80352.1"/>
    <property type="molecule type" value="Genomic_DNA"/>
</dbReference>
<evidence type="ECO:0000313" key="8">
    <source>
        <dbReference type="Proteomes" id="UP000825051"/>
    </source>
</evidence>
<dbReference type="RefSeq" id="WP_220165409.1">
    <property type="nucleotide sequence ID" value="NZ_CP080507.1"/>
</dbReference>
<dbReference type="AlphaFoldDB" id="A0A8F9TYJ3"/>
<protein>
    <submittedName>
        <fullName evidence="7">O-antigen ligase family protein</fullName>
    </submittedName>
</protein>
<dbReference type="GO" id="GO:0016874">
    <property type="term" value="F:ligase activity"/>
    <property type="evidence" value="ECO:0007669"/>
    <property type="project" value="UniProtKB-KW"/>
</dbReference>
<feature type="transmembrane region" description="Helical" evidence="5">
    <location>
        <begin position="143"/>
        <end position="162"/>
    </location>
</feature>
<evidence type="ECO:0000313" key="7">
    <source>
        <dbReference type="EMBL" id="QYM80352.1"/>
    </source>
</evidence>
<feature type="domain" description="O-antigen ligase-related" evidence="6">
    <location>
        <begin position="229"/>
        <end position="413"/>
    </location>
</feature>
<evidence type="ECO:0000256" key="4">
    <source>
        <dbReference type="ARBA" id="ARBA00023136"/>
    </source>
</evidence>
<feature type="transmembrane region" description="Helical" evidence="5">
    <location>
        <begin position="37"/>
        <end position="55"/>
    </location>
</feature>
<feature type="transmembrane region" description="Helical" evidence="5">
    <location>
        <begin position="118"/>
        <end position="136"/>
    </location>
</feature>
<reference evidence="7" key="1">
    <citation type="submission" date="2021-08" db="EMBL/GenBank/DDBJ databases">
        <title>Genome of a novel bacterium of the phylum Verrucomicrobia, Oleiharenicola sp. KSB-15.</title>
        <authorList>
            <person name="Chung J.-H."/>
            <person name="Ahn J.-H."/>
            <person name="Yoon Y."/>
            <person name="Kim D.-Y."/>
            <person name="An S.-H."/>
            <person name="Park I."/>
            <person name="Yeon J."/>
        </authorList>
    </citation>
    <scope>NUCLEOTIDE SEQUENCE</scope>
    <source>
        <strain evidence="7">KSB-15</strain>
    </source>
</reference>
<evidence type="ECO:0000256" key="2">
    <source>
        <dbReference type="ARBA" id="ARBA00022692"/>
    </source>
</evidence>
<dbReference type="InterPro" id="IPR007016">
    <property type="entry name" value="O-antigen_ligase-rel_domated"/>
</dbReference>
<keyword evidence="3 5" id="KW-1133">Transmembrane helix</keyword>
<evidence type="ECO:0000256" key="3">
    <source>
        <dbReference type="ARBA" id="ARBA00022989"/>
    </source>
</evidence>
<feature type="transmembrane region" description="Helical" evidence="5">
    <location>
        <begin position="221"/>
        <end position="238"/>
    </location>
</feature>
<keyword evidence="8" id="KW-1185">Reference proteome</keyword>
<gene>
    <name evidence="7" type="ORF">K0B96_07000</name>
</gene>
<dbReference type="InterPro" id="IPR051533">
    <property type="entry name" value="WaaL-like"/>
</dbReference>
<dbReference type="PANTHER" id="PTHR37422:SF23">
    <property type="entry name" value="TEICHURONIC ACID BIOSYNTHESIS PROTEIN TUAE"/>
    <property type="match status" value="1"/>
</dbReference>
<feature type="transmembrane region" description="Helical" evidence="5">
    <location>
        <begin position="244"/>
        <end position="260"/>
    </location>
</feature>
<evidence type="ECO:0000259" key="6">
    <source>
        <dbReference type="Pfam" id="PF04932"/>
    </source>
</evidence>
<feature type="transmembrane region" description="Helical" evidence="5">
    <location>
        <begin position="272"/>
        <end position="292"/>
    </location>
</feature>
<accession>A0A8F9TYJ3</accession>
<keyword evidence="4 5" id="KW-0472">Membrane</keyword>
<feature type="transmembrane region" description="Helical" evidence="5">
    <location>
        <begin position="187"/>
        <end position="209"/>
    </location>
</feature>
<dbReference type="GO" id="GO:0016020">
    <property type="term" value="C:membrane"/>
    <property type="evidence" value="ECO:0007669"/>
    <property type="project" value="UniProtKB-SubCell"/>
</dbReference>
<evidence type="ECO:0000256" key="1">
    <source>
        <dbReference type="ARBA" id="ARBA00004141"/>
    </source>
</evidence>
<dbReference type="KEGG" id="ole:K0B96_07000"/>